<dbReference type="VEuPathDB" id="VectorBase:CSON015141"/>
<evidence type="ECO:0000313" key="3">
    <source>
        <dbReference type="EMBL" id="SSX28075.1"/>
    </source>
</evidence>
<accession>A0A336MCP6</accession>
<protein>
    <submittedName>
        <fullName evidence="3">CSON015141 protein</fullName>
    </submittedName>
</protein>
<evidence type="ECO:0000256" key="1">
    <source>
        <dbReference type="SAM" id="MobiDB-lite"/>
    </source>
</evidence>
<reference evidence="3" key="2">
    <citation type="submission" date="2018-07" db="EMBL/GenBank/DDBJ databases">
        <authorList>
            <person name="Quirk P.G."/>
            <person name="Krulwich T.A."/>
        </authorList>
    </citation>
    <scope>NUCLEOTIDE SEQUENCE</scope>
</reference>
<dbReference type="EMBL" id="UFQS01000934">
    <property type="protein sequence ID" value="SSX07841.1"/>
    <property type="molecule type" value="Genomic_DNA"/>
</dbReference>
<dbReference type="EMBL" id="UFQT01000934">
    <property type="protein sequence ID" value="SSX28075.1"/>
    <property type="molecule type" value="Genomic_DNA"/>
</dbReference>
<feature type="compositionally biased region" description="Low complexity" evidence="1">
    <location>
        <begin position="76"/>
        <end position="130"/>
    </location>
</feature>
<organism evidence="3">
    <name type="scientific">Culicoides sonorensis</name>
    <name type="common">Biting midge</name>
    <dbReference type="NCBI Taxonomy" id="179676"/>
    <lineage>
        <taxon>Eukaryota</taxon>
        <taxon>Metazoa</taxon>
        <taxon>Ecdysozoa</taxon>
        <taxon>Arthropoda</taxon>
        <taxon>Hexapoda</taxon>
        <taxon>Insecta</taxon>
        <taxon>Pterygota</taxon>
        <taxon>Neoptera</taxon>
        <taxon>Endopterygota</taxon>
        <taxon>Diptera</taxon>
        <taxon>Nematocera</taxon>
        <taxon>Chironomoidea</taxon>
        <taxon>Ceratopogonidae</taxon>
        <taxon>Ceratopogoninae</taxon>
        <taxon>Culicoides</taxon>
        <taxon>Monoculicoides</taxon>
    </lineage>
</organism>
<dbReference type="AlphaFoldDB" id="A0A336MCP6"/>
<feature type="region of interest" description="Disordered" evidence="1">
    <location>
        <begin position="76"/>
        <end position="139"/>
    </location>
</feature>
<evidence type="ECO:0000313" key="2">
    <source>
        <dbReference type="EMBL" id="SSX07841.1"/>
    </source>
</evidence>
<gene>
    <name evidence="3" type="primary">CSON015141</name>
</gene>
<proteinExistence type="predicted"/>
<sequence>MESTVNLLTFLTQSTVNIFKFILKQQIMMQNRKRLFSATFMIETKSAYSWLKYSGTPHNTIRSKSNNKKSIVSANNAKNNLSNNNNKSDINNKNKIINTNNGHNNKIINNQNTSNNGSSSCSGGSEGSSSIMVTPPSDARGKKILKEAVDAVVNSFAKHTQGYGRETGE</sequence>
<name>A0A336MCP6_CULSO</name>
<reference evidence="2" key="1">
    <citation type="submission" date="2018-04" db="EMBL/GenBank/DDBJ databases">
        <authorList>
            <person name="Go L.Y."/>
            <person name="Mitchell J.A."/>
        </authorList>
    </citation>
    <scope>NUCLEOTIDE SEQUENCE</scope>
    <source>
        <tissue evidence="2">Whole organism</tissue>
    </source>
</reference>